<keyword evidence="1" id="KW-1133">Transmembrane helix</keyword>
<comment type="caution">
    <text evidence="2">The sequence shown here is derived from an EMBL/GenBank/DDBJ whole genome shotgun (WGS) entry which is preliminary data.</text>
</comment>
<dbReference type="AlphaFoldDB" id="A0A918JG00"/>
<evidence type="ECO:0000313" key="3">
    <source>
        <dbReference type="Proteomes" id="UP000631300"/>
    </source>
</evidence>
<sequence length="220" mass="25068">MKNLTDYSLAQLIRMRQRTDENTYPQRYDALCRAISRHQQAQSCLQARVFSNAQRSDIVPINLWFVRFIAIVSIGGCFIGLTTIINHLMQPQDIFSYLIFAIFFVVFIVGIAVAVRLIESRSVAALTDNRNFWAIQIVFFSSPIMAYQLTNGLLINFWITHTDGLQHGLMIGSAFSLNFLNTNQPWALGINLVALAITGYLQVSLSRFTRHQRNIPQHAE</sequence>
<dbReference type="EMBL" id="BMXP01000001">
    <property type="protein sequence ID" value="GGW76788.1"/>
    <property type="molecule type" value="Genomic_DNA"/>
</dbReference>
<keyword evidence="3" id="KW-1185">Reference proteome</keyword>
<protein>
    <submittedName>
        <fullName evidence="2">Uncharacterized protein</fullName>
    </submittedName>
</protein>
<reference evidence="2" key="1">
    <citation type="journal article" date="2014" name="Int. J. Syst. Evol. Microbiol.">
        <title>Complete genome sequence of Corynebacterium casei LMG S-19264T (=DSM 44701T), isolated from a smear-ripened cheese.</title>
        <authorList>
            <consortium name="US DOE Joint Genome Institute (JGI-PGF)"/>
            <person name="Walter F."/>
            <person name="Albersmeier A."/>
            <person name="Kalinowski J."/>
            <person name="Ruckert C."/>
        </authorList>
    </citation>
    <scope>NUCLEOTIDE SEQUENCE</scope>
    <source>
        <strain evidence="2">KCTC 22164</strain>
    </source>
</reference>
<organism evidence="2 3">
    <name type="scientific">Alteromonas halophila</name>
    <dbReference type="NCBI Taxonomy" id="516698"/>
    <lineage>
        <taxon>Bacteria</taxon>
        <taxon>Pseudomonadati</taxon>
        <taxon>Pseudomonadota</taxon>
        <taxon>Gammaproteobacteria</taxon>
        <taxon>Alteromonadales</taxon>
        <taxon>Alteromonadaceae</taxon>
        <taxon>Alteromonas/Salinimonas group</taxon>
        <taxon>Alteromonas</taxon>
    </lineage>
</organism>
<dbReference type="Proteomes" id="UP000631300">
    <property type="component" value="Unassembled WGS sequence"/>
</dbReference>
<dbReference type="RefSeq" id="WP_189403685.1">
    <property type="nucleotide sequence ID" value="NZ_BMXP01000001.1"/>
</dbReference>
<gene>
    <name evidence="2" type="ORF">GCM10007391_06990</name>
</gene>
<proteinExistence type="predicted"/>
<evidence type="ECO:0000256" key="1">
    <source>
        <dbReference type="SAM" id="Phobius"/>
    </source>
</evidence>
<feature type="transmembrane region" description="Helical" evidence="1">
    <location>
        <begin position="64"/>
        <end position="88"/>
    </location>
</feature>
<reference evidence="2" key="2">
    <citation type="submission" date="2020-09" db="EMBL/GenBank/DDBJ databases">
        <authorList>
            <person name="Sun Q."/>
            <person name="Kim S."/>
        </authorList>
    </citation>
    <scope>NUCLEOTIDE SEQUENCE</scope>
    <source>
        <strain evidence="2">KCTC 22164</strain>
    </source>
</reference>
<keyword evidence="1" id="KW-0472">Membrane</keyword>
<evidence type="ECO:0000313" key="2">
    <source>
        <dbReference type="EMBL" id="GGW76788.1"/>
    </source>
</evidence>
<feature type="transmembrane region" description="Helical" evidence="1">
    <location>
        <begin position="186"/>
        <end position="203"/>
    </location>
</feature>
<accession>A0A918JG00</accession>
<feature type="transmembrane region" description="Helical" evidence="1">
    <location>
        <begin position="94"/>
        <end position="118"/>
    </location>
</feature>
<name>A0A918JG00_9ALTE</name>
<feature type="transmembrane region" description="Helical" evidence="1">
    <location>
        <begin position="130"/>
        <end position="149"/>
    </location>
</feature>
<keyword evidence="1" id="KW-0812">Transmembrane</keyword>